<evidence type="ECO:0000256" key="1">
    <source>
        <dbReference type="SAM" id="MobiDB-lite"/>
    </source>
</evidence>
<dbReference type="PANTHER" id="PTHR33164">
    <property type="entry name" value="TRANSCRIPTIONAL REGULATOR, MARR FAMILY"/>
    <property type="match status" value="1"/>
</dbReference>
<feature type="region of interest" description="Disordered" evidence="1">
    <location>
        <begin position="167"/>
        <end position="188"/>
    </location>
</feature>
<organism evidence="3 4">
    <name type="scientific">Paraburkholderia metrosideri</name>
    <dbReference type="NCBI Taxonomy" id="580937"/>
    <lineage>
        <taxon>Bacteria</taxon>
        <taxon>Pseudomonadati</taxon>
        <taxon>Pseudomonadota</taxon>
        <taxon>Betaproteobacteria</taxon>
        <taxon>Burkholderiales</taxon>
        <taxon>Burkholderiaceae</taxon>
        <taxon>Paraburkholderia</taxon>
    </lineage>
</organism>
<dbReference type="PROSITE" id="PS50995">
    <property type="entry name" value="HTH_MARR_2"/>
    <property type="match status" value="1"/>
</dbReference>
<dbReference type="SMART" id="SM00347">
    <property type="entry name" value="HTH_MARR"/>
    <property type="match status" value="1"/>
</dbReference>
<protein>
    <submittedName>
        <fullName evidence="3">MarR family transcriptional regulator</fullName>
    </submittedName>
</protein>
<dbReference type="SUPFAM" id="SSF46785">
    <property type="entry name" value="Winged helix' DNA-binding domain"/>
    <property type="match status" value="1"/>
</dbReference>
<dbReference type="Proteomes" id="UP001629432">
    <property type="component" value="Unassembled WGS sequence"/>
</dbReference>
<dbReference type="InterPro" id="IPR036388">
    <property type="entry name" value="WH-like_DNA-bd_sf"/>
</dbReference>
<accession>A0ABW9E4K1</accession>
<reference evidence="3 4" key="1">
    <citation type="journal article" date="2024" name="Chem. Sci.">
        <title>Discovery of megapolipeptins by genome mining of a Burkholderiales bacteria collection.</title>
        <authorList>
            <person name="Paulo B.S."/>
            <person name="Recchia M.J.J."/>
            <person name="Lee S."/>
            <person name="Fergusson C.H."/>
            <person name="Romanowski S.B."/>
            <person name="Hernandez A."/>
            <person name="Krull N."/>
            <person name="Liu D.Y."/>
            <person name="Cavanagh H."/>
            <person name="Bos A."/>
            <person name="Gray C.A."/>
            <person name="Murphy B.T."/>
            <person name="Linington R.G."/>
            <person name="Eustaquio A.S."/>
        </authorList>
    </citation>
    <scope>NUCLEOTIDE SEQUENCE [LARGE SCALE GENOMIC DNA]</scope>
    <source>
        <strain evidence="3 4">RL17-338-BIC-A</strain>
    </source>
</reference>
<dbReference type="InterPro" id="IPR000835">
    <property type="entry name" value="HTH_MarR-typ"/>
</dbReference>
<dbReference type="RefSeq" id="WP_408339765.1">
    <property type="nucleotide sequence ID" value="NZ_JAQQCF010000036.1"/>
</dbReference>
<gene>
    <name evidence="3" type="ORF">PQQ63_31220</name>
</gene>
<dbReference type="InterPro" id="IPR036390">
    <property type="entry name" value="WH_DNA-bd_sf"/>
</dbReference>
<feature type="domain" description="HTH marR-type" evidence="2">
    <location>
        <begin position="16"/>
        <end position="155"/>
    </location>
</feature>
<dbReference type="PANTHER" id="PTHR33164:SF95">
    <property type="entry name" value="TRANSCRIPTIONAL REGULATOR"/>
    <property type="match status" value="1"/>
</dbReference>
<dbReference type="Gene3D" id="1.10.10.10">
    <property type="entry name" value="Winged helix-like DNA-binding domain superfamily/Winged helix DNA-binding domain"/>
    <property type="match status" value="1"/>
</dbReference>
<dbReference type="Pfam" id="PF01047">
    <property type="entry name" value="MarR"/>
    <property type="match status" value="1"/>
</dbReference>
<evidence type="ECO:0000313" key="3">
    <source>
        <dbReference type="EMBL" id="MFM0641176.1"/>
    </source>
</evidence>
<name>A0ABW9E4K1_9BURK</name>
<comment type="caution">
    <text evidence="3">The sequence shown here is derived from an EMBL/GenBank/DDBJ whole genome shotgun (WGS) entry which is preliminary data.</text>
</comment>
<keyword evidence="4" id="KW-1185">Reference proteome</keyword>
<dbReference type="EMBL" id="JAQQCF010000036">
    <property type="protein sequence ID" value="MFM0641176.1"/>
    <property type="molecule type" value="Genomic_DNA"/>
</dbReference>
<dbReference type="PRINTS" id="PR00598">
    <property type="entry name" value="HTHMARR"/>
</dbReference>
<proteinExistence type="predicted"/>
<evidence type="ECO:0000259" key="2">
    <source>
        <dbReference type="PROSITE" id="PS50995"/>
    </source>
</evidence>
<dbReference type="InterPro" id="IPR039422">
    <property type="entry name" value="MarR/SlyA-like"/>
</dbReference>
<sequence length="188" mass="21266">MPNIPSRKTPDPEPGLNSVFLDLYEQPGHLFRRSQQISVSIFYEILGDEVTPIQYAILRMLHERPGTDQKTLAGLVALDTSSTATTAERLEAKGLIVRELHIAGRRQRLLFLTPEGQSLLSSMVDGMQKMQNEMFRDFQPDEREDLMRLLHKFVSVNNARSRVPLEMAGSVDAPPTRVRTKGPANKQR</sequence>
<evidence type="ECO:0000313" key="4">
    <source>
        <dbReference type="Proteomes" id="UP001629432"/>
    </source>
</evidence>